<organism evidence="4 5">
    <name type="scientific">Diplocarpon coronariae</name>
    <dbReference type="NCBI Taxonomy" id="2795749"/>
    <lineage>
        <taxon>Eukaryota</taxon>
        <taxon>Fungi</taxon>
        <taxon>Dikarya</taxon>
        <taxon>Ascomycota</taxon>
        <taxon>Pezizomycotina</taxon>
        <taxon>Leotiomycetes</taxon>
        <taxon>Helotiales</taxon>
        <taxon>Drepanopezizaceae</taxon>
        <taxon>Diplocarpon</taxon>
    </lineage>
</organism>
<evidence type="ECO:0000256" key="3">
    <source>
        <dbReference type="SAM" id="Phobius"/>
    </source>
</evidence>
<keyword evidence="3" id="KW-0472">Membrane</keyword>
<dbReference type="OrthoDB" id="4696326at2759"/>
<feature type="transmembrane region" description="Helical" evidence="3">
    <location>
        <begin position="130"/>
        <end position="153"/>
    </location>
</feature>
<comment type="similarity">
    <text evidence="1">Belongs to the fungal fucose-specific lectin family.</text>
</comment>
<reference evidence="4 5" key="1">
    <citation type="submission" date="2017-04" db="EMBL/GenBank/DDBJ databases">
        <title>Draft genome sequence of Marssonina coronaria NL1: causal agent of apple blotch.</title>
        <authorList>
            <person name="Cheng Q."/>
        </authorList>
    </citation>
    <scope>NUCLEOTIDE SEQUENCE [LARGE SCALE GENOMIC DNA]</scope>
    <source>
        <strain evidence="4 5">NL1</strain>
    </source>
</reference>
<evidence type="ECO:0000256" key="2">
    <source>
        <dbReference type="SAM" id="MobiDB-lite"/>
    </source>
</evidence>
<gene>
    <name evidence="4" type="ORF">B2J93_2974</name>
</gene>
<proteinExistence type="inferred from homology"/>
<dbReference type="AlphaFoldDB" id="A0A218Z650"/>
<comment type="caution">
    <text evidence="4">The sequence shown here is derived from an EMBL/GenBank/DDBJ whole genome shotgun (WGS) entry which is preliminary data.</text>
</comment>
<keyword evidence="3" id="KW-0812">Transmembrane</keyword>
<dbReference type="EMBL" id="MZNU01000177">
    <property type="protein sequence ID" value="OWP03242.1"/>
    <property type="molecule type" value="Genomic_DNA"/>
</dbReference>
<evidence type="ECO:0000256" key="1">
    <source>
        <dbReference type="ARBA" id="ARBA00009042"/>
    </source>
</evidence>
<dbReference type="Proteomes" id="UP000242519">
    <property type="component" value="Unassembled WGS sequence"/>
</dbReference>
<name>A0A218Z650_9HELO</name>
<protein>
    <submittedName>
        <fullName evidence="4">Uncharacterized protein</fullName>
    </submittedName>
</protein>
<feature type="region of interest" description="Disordered" evidence="2">
    <location>
        <begin position="1"/>
        <end position="45"/>
    </location>
</feature>
<dbReference type="InterPro" id="IPR012475">
    <property type="entry name" value="Fungal_lectin"/>
</dbReference>
<dbReference type="Pfam" id="PF07938">
    <property type="entry name" value="Fungal_lectin"/>
    <property type="match status" value="1"/>
</dbReference>
<evidence type="ECO:0000313" key="5">
    <source>
        <dbReference type="Proteomes" id="UP000242519"/>
    </source>
</evidence>
<dbReference type="SUPFAM" id="SSF89372">
    <property type="entry name" value="Fucose-specific lectin"/>
    <property type="match status" value="1"/>
</dbReference>
<dbReference type="InParanoid" id="A0A218Z650"/>
<accession>A0A218Z650</accession>
<sequence>MDNNPSYKPGDDKYAMASERNQYPPPSYNYGIEISQSPASPHAFPKTAHIPAEKYTMRDDERYPTVVEVEIPPGLIHYAPQEGESSAASANTISPLSRTLAAHTTREPASEEASERRPGRKILGLSRRRFLMIATGVGFLMLCASIIGIAVLVTVRDQARTRYAALTVSGVFVGEENAEWNMQIVHTNMTSGAISLRSNNGTGGWTPDQALNFTIVPDLDAAMTVTSVLGTDGLIYINLFYIHDSNIVLANITCDSEECTTLSNDIITKDITYPIHKQSPLDSVYIKSSGYRVFYHNTDKYITQLSSSGDGTWSHGAAISGKALSGSSISASILGESGNILMMYVDAKKKQLYNVIYDVPSGKWRNPTAILSDPIDQWDPVAAITSNYMIGSDTLSVYFTGSDSLVYQLSATNASTEAFSQISRGALEPNSTTGISTAGWDPTPYRDLSWQPSDGVGAEIASLGWQTESTFFRLIDGKLAESTERNGVWSATYI</sequence>
<keyword evidence="5" id="KW-1185">Reference proteome</keyword>
<keyword evidence="3" id="KW-1133">Transmembrane helix</keyword>
<dbReference type="STRING" id="503106.A0A218Z650"/>
<dbReference type="Gene3D" id="2.120.10.70">
    <property type="entry name" value="Fucose-specific lectin"/>
    <property type="match status" value="1"/>
</dbReference>
<evidence type="ECO:0000313" key="4">
    <source>
        <dbReference type="EMBL" id="OWP03242.1"/>
    </source>
</evidence>